<name>A0A553PVE9_9TELE</name>
<organism evidence="2 3">
    <name type="scientific">Danionella cerebrum</name>
    <dbReference type="NCBI Taxonomy" id="2873325"/>
    <lineage>
        <taxon>Eukaryota</taxon>
        <taxon>Metazoa</taxon>
        <taxon>Chordata</taxon>
        <taxon>Craniata</taxon>
        <taxon>Vertebrata</taxon>
        <taxon>Euteleostomi</taxon>
        <taxon>Actinopterygii</taxon>
        <taxon>Neopterygii</taxon>
        <taxon>Teleostei</taxon>
        <taxon>Ostariophysi</taxon>
        <taxon>Cypriniformes</taxon>
        <taxon>Danionidae</taxon>
        <taxon>Danioninae</taxon>
        <taxon>Danionella</taxon>
    </lineage>
</organism>
<reference evidence="2 3" key="1">
    <citation type="journal article" date="2019" name="Sci. Data">
        <title>Hybrid genome assembly and annotation of Danionella translucida.</title>
        <authorList>
            <person name="Kadobianskyi M."/>
            <person name="Schulze L."/>
            <person name="Schuelke M."/>
            <person name="Judkewitz B."/>
        </authorList>
    </citation>
    <scope>NUCLEOTIDE SEQUENCE [LARGE SCALE GENOMIC DNA]</scope>
    <source>
        <strain evidence="2 3">Bolton</strain>
    </source>
</reference>
<accession>A0A553PVE9</accession>
<evidence type="ECO:0000313" key="2">
    <source>
        <dbReference type="EMBL" id="TRY81662.1"/>
    </source>
</evidence>
<protein>
    <submittedName>
        <fullName evidence="2">Uncharacterized protein</fullName>
    </submittedName>
</protein>
<sequence length="728" mass="80978">MAVIALGLFRVSRRTCVKVDSMKLNLSRRLNNAGTLSQHALLHGSNAEWKPLMCSGVWPSGVPVTEDQRCTSGSEGDTAPLQAFPEMTWLILQEALEVLRLKCPVGLDSDDRYVAQGVTALIWIVSVLDQEFLWISSRVWFGALGVVFELNVGFLRSHAGVAEERNRDGLFLLVILGDACSRCTSPPESKPHGWMSCSGVDAAVKKAKCFTDRSFTRLYSIQRECIPTANIWQGPAVPPARAFPKNFELIRSSPLCKRKTFMCVNEQQMEPESQTEGEMERGSERLEQRPISCSICSHSGHTTPCLHRGGTPAVTGNQSLPDPEFHSLSCRRGCRGSAKVQQQRRRRWRSECLHQHREQQGEVLGSADRQLVGGVEVNDFRDGVERGAVFSQDELPVTRLRELHVHEPVTAPAETQRMRDEPDGSSGGSAGSTLSPRMPWGFRRLVIPLDGGLVLETPVVLGSSSRGSVHWSQLKDPRAARKLRSCAENDSVRVTGCDFKECEAEQKPHWPKRNMLRCPSVLTGESFGDVVFLPLPWLVVLIWRPLIILRQTILSLFLLRSRSRAKALLTNMAIPFFLLRDLSGPISLLVRAIVEQRGAPTLICAKTSTYWGLGLLKGHDVERRLAPPEFLRFHFYQPVLGRHDLHLHTIGKHRAEGGECFSSRAGAVCFVGVLKVQVLLSPVGPEDLALCVIRFGRLRWSFPAAKTQASVQCEQLEPDGFSESDERV</sequence>
<dbReference type="Proteomes" id="UP000316079">
    <property type="component" value="Unassembled WGS sequence"/>
</dbReference>
<comment type="caution">
    <text evidence="2">The sequence shown here is derived from an EMBL/GenBank/DDBJ whole genome shotgun (WGS) entry which is preliminary data.</text>
</comment>
<feature type="region of interest" description="Disordered" evidence="1">
    <location>
        <begin position="409"/>
        <end position="435"/>
    </location>
</feature>
<proteinExistence type="predicted"/>
<gene>
    <name evidence="2" type="ORF">DNTS_025986</name>
</gene>
<evidence type="ECO:0000256" key="1">
    <source>
        <dbReference type="SAM" id="MobiDB-lite"/>
    </source>
</evidence>
<evidence type="ECO:0000313" key="3">
    <source>
        <dbReference type="Proteomes" id="UP000316079"/>
    </source>
</evidence>
<keyword evidence="3" id="KW-1185">Reference proteome</keyword>
<dbReference type="AlphaFoldDB" id="A0A553PVE9"/>
<dbReference type="EMBL" id="SRMA01026605">
    <property type="protein sequence ID" value="TRY81662.1"/>
    <property type="molecule type" value="Genomic_DNA"/>
</dbReference>